<comment type="caution">
    <text evidence="1">The sequence shown here is derived from an EMBL/GenBank/DDBJ whole genome shotgun (WGS) entry which is preliminary data.</text>
</comment>
<evidence type="ECO:0000313" key="1">
    <source>
        <dbReference type="EMBL" id="TKC86246.1"/>
    </source>
</evidence>
<gene>
    <name evidence="1" type="ORF">FAZ69_20515</name>
</gene>
<evidence type="ECO:0000313" key="2">
    <source>
        <dbReference type="Proteomes" id="UP000305539"/>
    </source>
</evidence>
<dbReference type="EMBL" id="SWJE01000011">
    <property type="protein sequence ID" value="TKC86246.1"/>
    <property type="molecule type" value="Genomic_DNA"/>
</dbReference>
<dbReference type="AlphaFoldDB" id="A0A4U1I000"/>
<dbReference type="RefSeq" id="WP_136896929.1">
    <property type="nucleotide sequence ID" value="NZ_SWJE01000011.1"/>
</dbReference>
<sequence length="64" mass="7065">MLDDAVLLAMQKSVLCWLATVDAFVQKGFKLKGRARLVKKSGRRFRSVFTTADENGCASAHPHS</sequence>
<organism evidence="1 2">
    <name type="scientific">Trinickia terrae</name>
    <dbReference type="NCBI Taxonomy" id="2571161"/>
    <lineage>
        <taxon>Bacteria</taxon>
        <taxon>Pseudomonadati</taxon>
        <taxon>Pseudomonadota</taxon>
        <taxon>Betaproteobacteria</taxon>
        <taxon>Burkholderiales</taxon>
        <taxon>Burkholderiaceae</taxon>
        <taxon>Trinickia</taxon>
    </lineage>
</organism>
<keyword evidence="2" id="KW-1185">Reference proteome</keyword>
<accession>A0A4U1I000</accession>
<protein>
    <submittedName>
        <fullName evidence="1">Uncharacterized protein</fullName>
    </submittedName>
</protein>
<reference evidence="1 2" key="1">
    <citation type="submission" date="2019-04" db="EMBL/GenBank/DDBJ databases">
        <title>Trinickia sp. 7GSK02, isolated from subtropical forest soil.</title>
        <authorList>
            <person name="Gao Z.-H."/>
            <person name="Qiu L.-H."/>
        </authorList>
    </citation>
    <scope>NUCLEOTIDE SEQUENCE [LARGE SCALE GENOMIC DNA]</scope>
    <source>
        <strain evidence="1 2">7GSK02</strain>
    </source>
</reference>
<name>A0A4U1I000_9BURK</name>
<dbReference type="Proteomes" id="UP000305539">
    <property type="component" value="Unassembled WGS sequence"/>
</dbReference>
<proteinExistence type="predicted"/>
<dbReference type="OrthoDB" id="7867371at2"/>